<dbReference type="GO" id="GO:0016787">
    <property type="term" value="F:hydrolase activity"/>
    <property type="evidence" value="ECO:0007669"/>
    <property type="project" value="UniProtKB-KW"/>
</dbReference>
<dbReference type="InterPro" id="IPR029058">
    <property type="entry name" value="AB_hydrolase_fold"/>
</dbReference>
<dbReference type="Gene3D" id="3.40.50.1820">
    <property type="entry name" value="alpha/beta hydrolase"/>
    <property type="match status" value="1"/>
</dbReference>
<dbReference type="EMBL" id="GBRH01191122">
    <property type="protein sequence ID" value="JAE06774.1"/>
    <property type="molecule type" value="Transcribed_RNA"/>
</dbReference>
<organism evidence="3">
    <name type="scientific">Arundo donax</name>
    <name type="common">Giant reed</name>
    <name type="synonym">Donax arundinaceus</name>
    <dbReference type="NCBI Taxonomy" id="35708"/>
    <lineage>
        <taxon>Eukaryota</taxon>
        <taxon>Viridiplantae</taxon>
        <taxon>Streptophyta</taxon>
        <taxon>Embryophyta</taxon>
        <taxon>Tracheophyta</taxon>
        <taxon>Spermatophyta</taxon>
        <taxon>Magnoliopsida</taxon>
        <taxon>Liliopsida</taxon>
        <taxon>Poales</taxon>
        <taxon>Poaceae</taxon>
        <taxon>PACMAD clade</taxon>
        <taxon>Arundinoideae</taxon>
        <taxon>Arundineae</taxon>
        <taxon>Arundo</taxon>
    </lineage>
</organism>
<evidence type="ECO:0000313" key="3">
    <source>
        <dbReference type="EMBL" id="JAE06774.1"/>
    </source>
</evidence>
<dbReference type="InterPro" id="IPR000639">
    <property type="entry name" value="Epox_hydrolase-like"/>
</dbReference>
<evidence type="ECO:0000256" key="2">
    <source>
        <dbReference type="ARBA" id="ARBA00038334"/>
    </source>
</evidence>
<reference evidence="3" key="2">
    <citation type="journal article" date="2015" name="Data Brief">
        <title>Shoot transcriptome of the giant reed, Arundo donax.</title>
        <authorList>
            <person name="Barrero R.A."/>
            <person name="Guerrero F.D."/>
            <person name="Moolhuijzen P."/>
            <person name="Goolsby J.A."/>
            <person name="Tidwell J."/>
            <person name="Bellgard S.E."/>
            <person name="Bellgard M.I."/>
        </authorList>
    </citation>
    <scope>NUCLEOTIDE SEQUENCE</scope>
    <source>
        <tissue evidence="3">Shoot tissue taken approximately 20 cm above the soil surface</tissue>
    </source>
</reference>
<sequence>MDLNWELSAPWTGAPIKVPARFIVGDLDVTYNTPGVKDFIHKGGLKACVPNLEDAVVMEGVGHFINQEKPNEVSDHICEFFSKF</sequence>
<evidence type="ECO:0008006" key="4">
    <source>
        <dbReference type="Google" id="ProtNLM"/>
    </source>
</evidence>
<proteinExistence type="inferred from homology"/>
<dbReference type="PRINTS" id="PR00412">
    <property type="entry name" value="EPOXHYDRLASE"/>
</dbReference>
<evidence type="ECO:0000256" key="1">
    <source>
        <dbReference type="ARBA" id="ARBA00022801"/>
    </source>
</evidence>
<reference evidence="3" key="1">
    <citation type="submission" date="2014-09" db="EMBL/GenBank/DDBJ databases">
        <authorList>
            <person name="Magalhaes I.L.F."/>
            <person name="Oliveira U."/>
            <person name="Santos F.R."/>
            <person name="Vidigal T.H.D.A."/>
            <person name="Brescovit A.D."/>
            <person name="Santos A.J."/>
        </authorList>
    </citation>
    <scope>NUCLEOTIDE SEQUENCE</scope>
    <source>
        <tissue evidence="3">Shoot tissue taken approximately 20 cm above the soil surface</tissue>
    </source>
</reference>
<keyword evidence="1" id="KW-0378">Hydrolase</keyword>
<dbReference type="SUPFAM" id="SSF53474">
    <property type="entry name" value="alpha/beta-Hydrolases"/>
    <property type="match status" value="1"/>
</dbReference>
<comment type="similarity">
    <text evidence="2">Belongs to the AB hydrolase superfamily. Epoxide hydrolase family.</text>
</comment>
<name>A0A0A9F6D9_ARUDO</name>
<protein>
    <recommendedName>
        <fullName evidence="4">AB hydrolase-1 domain-containing protein</fullName>
    </recommendedName>
</protein>
<dbReference type="AlphaFoldDB" id="A0A0A9F6D9"/>
<dbReference type="PANTHER" id="PTHR43329">
    <property type="entry name" value="EPOXIDE HYDROLASE"/>
    <property type="match status" value="1"/>
</dbReference>
<accession>A0A0A9F6D9</accession>